<evidence type="ECO:0000256" key="1">
    <source>
        <dbReference type="ARBA" id="ARBA00022448"/>
    </source>
</evidence>
<keyword evidence="1" id="KW-0813">Transport</keyword>
<dbReference type="InterPro" id="IPR027417">
    <property type="entry name" value="P-loop_NTPase"/>
</dbReference>
<dbReference type="PANTHER" id="PTHR43790:SF9">
    <property type="entry name" value="GALACTOFURANOSE TRANSPORTER ATP-BINDING PROTEIN YTFR"/>
    <property type="match status" value="1"/>
</dbReference>
<evidence type="ECO:0000256" key="3">
    <source>
        <dbReference type="ARBA" id="ARBA00022741"/>
    </source>
</evidence>
<dbReference type="CDD" id="cd03216">
    <property type="entry name" value="ABC_Carb_Monos_I"/>
    <property type="match status" value="1"/>
</dbReference>
<comment type="caution">
    <text evidence="6">The sequence shown here is derived from an EMBL/GenBank/DDBJ whole genome shotgun (WGS) entry which is preliminary data.</text>
</comment>
<evidence type="ECO:0000259" key="5">
    <source>
        <dbReference type="PROSITE" id="PS50893"/>
    </source>
</evidence>
<dbReference type="PANTHER" id="PTHR43790">
    <property type="entry name" value="CARBOHYDRATE TRANSPORT ATP-BINDING PROTEIN MG119-RELATED"/>
    <property type="match status" value="1"/>
</dbReference>
<keyword evidence="2" id="KW-0677">Repeat</keyword>
<dbReference type="PROSITE" id="PS00211">
    <property type="entry name" value="ABC_TRANSPORTER_1"/>
    <property type="match status" value="1"/>
</dbReference>
<keyword evidence="4 6" id="KW-0067">ATP-binding</keyword>
<evidence type="ECO:0000256" key="4">
    <source>
        <dbReference type="ARBA" id="ARBA00022840"/>
    </source>
</evidence>
<dbReference type="PROSITE" id="PS50893">
    <property type="entry name" value="ABC_TRANSPORTER_2"/>
    <property type="match status" value="2"/>
</dbReference>
<feature type="domain" description="ABC transporter" evidence="5">
    <location>
        <begin position="1"/>
        <end position="226"/>
    </location>
</feature>
<dbReference type="InterPro" id="IPR017871">
    <property type="entry name" value="ABC_transporter-like_CS"/>
</dbReference>
<dbReference type="GO" id="GO:0005524">
    <property type="term" value="F:ATP binding"/>
    <property type="evidence" value="ECO:0007669"/>
    <property type="project" value="UniProtKB-KW"/>
</dbReference>
<dbReference type="SMART" id="SM00382">
    <property type="entry name" value="AAA"/>
    <property type="match status" value="1"/>
</dbReference>
<reference evidence="6" key="1">
    <citation type="submission" date="2022-01" db="EMBL/GenBank/DDBJ databases">
        <authorList>
            <person name="Jo J.-H."/>
            <person name="Im W.-T."/>
        </authorList>
    </citation>
    <scope>NUCLEOTIDE SEQUENCE</scope>
    <source>
        <strain evidence="6">I2-34</strain>
    </source>
</reference>
<evidence type="ECO:0000256" key="2">
    <source>
        <dbReference type="ARBA" id="ARBA00022737"/>
    </source>
</evidence>
<feature type="domain" description="ABC transporter" evidence="5">
    <location>
        <begin position="226"/>
        <end position="472"/>
    </location>
</feature>
<dbReference type="RefSeq" id="WP_237827237.1">
    <property type="nucleotide sequence ID" value="NZ_JAKLTQ010000032.1"/>
</dbReference>
<dbReference type="EMBL" id="JAKLTQ010000032">
    <property type="protein sequence ID" value="MCG2624817.1"/>
    <property type="molecule type" value="Genomic_DNA"/>
</dbReference>
<name>A0ABS9LEE4_9MICC</name>
<protein>
    <submittedName>
        <fullName evidence="6">Sugar ABC transporter ATP-binding protein</fullName>
    </submittedName>
</protein>
<keyword evidence="7" id="KW-1185">Reference proteome</keyword>
<dbReference type="Gene3D" id="3.40.50.300">
    <property type="entry name" value="P-loop containing nucleotide triphosphate hydrolases"/>
    <property type="match status" value="2"/>
</dbReference>
<dbReference type="Proteomes" id="UP001165368">
    <property type="component" value="Unassembled WGS sequence"/>
</dbReference>
<keyword evidence="3" id="KW-0547">Nucleotide-binding</keyword>
<organism evidence="6 7">
    <name type="scientific">Arthrobacter hankyongi</name>
    <dbReference type="NCBI Taxonomy" id="2904801"/>
    <lineage>
        <taxon>Bacteria</taxon>
        <taxon>Bacillati</taxon>
        <taxon>Actinomycetota</taxon>
        <taxon>Actinomycetes</taxon>
        <taxon>Micrococcales</taxon>
        <taxon>Micrococcaceae</taxon>
        <taxon>Arthrobacter</taxon>
    </lineage>
</organism>
<dbReference type="Pfam" id="PF00005">
    <property type="entry name" value="ABC_tran"/>
    <property type="match status" value="1"/>
</dbReference>
<proteinExistence type="predicted"/>
<accession>A0ABS9LEE4</accession>
<dbReference type="InterPro" id="IPR003439">
    <property type="entry name" value="ABC_transporter-like_ATP-bd"/>
</dbReference>
<evidence type="ECO:0000313" key="6">
    <source>
        <dbReference type="EMBL" id="MCG2624817.1"/>
    </source>
</evidence>
<dbReference type="SUPFAM" id="SSF52540">
    <property type="entry name" value="P-loop containing nucleoside triphosphate hydrolases"/>
    <property type="match status" value="2"/>
</dbReference>
<gene>
    <name evidence="6" type="ORF">LVY72_23285</name>
</gene>
<sequence length="481" mass="50990">MEFGATRALESVSARIVPGEIVGLLGHNGAGKSTLFNVVSGVFPASSGDFLIDGIHVGARSTPMDMARLGVTVIHQEPALAPNLSIIDNLFLGQSDLYPKDRTGAAHRALARVGAALDLDLIVGTLSLGERQLVDLARGMLRGEMKILLLDEPTAALGRTETVALHRLIRNLAAEGVTVIYVSHRLPDILDVCQRILVLRSGRLEVDGPASQFDGQTLAKALAPDAKVNGFAAARTAGPESIGCEQPDAAISCRAGEVVGLFGMAAGEQFRLLESIFGLHRRFGFRLGGRRVAVASPAQAIRHGIHLVPADRENDGLISGASALDTVFLPWYRDGNHRGFWIGPKAGRQVYARARAALNILGPGSSAPIDEFSGGNRQKHLISRWMFPRLPRVLLLAQPTQGVDVGAKADIAQAVRALAAEGATVLVASAESDEIDLLCDRAYVMNGGRIAPVDRTTGFGGKLLSALLELSDRKSSKEEVA</sequence>
<evidence type="ECO:0000313" key="7">
    <source>
        <dbReference type="Proteomes" id="UP001165368"/>
    </source>
</evidence>
<dbReference type="InterPro" id="IPR050107">
    <property type="entry name" value="ABC_carbohydrate_import_ATPase"/>
</dbReference>
<dbReference type="InterPro" id="IPR003593">
    <property type="entry name" value="AAA+_ATPase"/>
</dbReference>